<organism evidence="1 2">
    <name type="scientific">Microthlaspi erraticum</name>
    <dbReference type="NCBI Taxonomy" id="1685480"/>
    <lineage>
        <taxon>Eukaryota</taxon>
        <taxon>Viridiplantae</taxon>
        <taxon>Streptophyta</taxon>
        <taxon>Embryophyta</taxon>
        <taxon>Tracheophyta</taxon>
        <taxon>Spermatophyta</taxon>
        <taxon>Magnoliopsida</taxon>
        <taxon>eudicotyledons</taxon>
        <taxon>Gunneridae</taxon>
        <taxon>Pentapetalae</taxon>
        <taxon>rosids</taxon>
        <taxon>malvids</taxon>
        <taxon>Brassicales</taxon>
        <taxon>Brassicaceae</taxon>
        <taxon>Coluteocarpeae</taxon>
        <taxon>Microthlaspi</taxon>
    </lineage>
</organism>
<dbReference type="EMBL" id="CACVBM020001795">
    <property type="protein sequence ID" value="CAA7059717.1"/>
    <property type="molecule type" value="Genomic_DNA"/>
</dbReference>
<dbReference type="Proteomes" id="UP000467841">
    <property type="component" value="Unassembled WGS sequence"/>
</dbReference>
<evidence type="ECO:0000313" key="2">
    <source>
        <dbReference type="Proteomes" id="UP000467841"/>
    </source>
</evidence>
<evidence type="ECO:0000313" key="1">
    <source>
        <dbReference type="EMBL" id="CAA7059717.1"/>
    </source>
</evidence>
<reference evidence="1" key="1">
    <citation type="submission" date="2020-01" db="EMBL/GenBank/DDBJ databases">
        <authorList>
            <person name="Mishra B."/>
        </authorList>
    </citation>
    <scope>NUCLEOTIDE SEQUENCE [LARGE SCALE GENOMIC DNA]</scope>
</reference>
<comment type="caution">
    <text evidence="1">The sequence shown here is derived from an EMBL/GenBank/DDBJ whole genome shotgun (WGS) entry which is preliminary data.</text>
</comment>
<name>A0A6D2LES8_9BRAS</name>
<sequence length="299" mass="33703">MFQEASVWHRDRVIICSVWTTELVITLFPTVWSTSCVTLHVSASALASCKVSSDGMSLPLKTLSFLAFCRVHRSGKRSEWSETQICSILAWQLDIRRVNDLLFLGHLRIEGIAALFHNAYPRDNFSPQCLSTRQFLTGKQPATDCHMKCLIFRELFVVQTPHFKEFMLRSRRCCGPSCSLSCEAKAYPDFTEYIPDLVCAQTNRSICIVPLSFMHRIHLISSFVKSVSKTSPLHVFERWSIKWYTNRYGSLNPSLPTNCLGGVTGIHASLHTAVFAPDPMDFLSPALSRSLAAVILVHT</sequence>
<dbReference type="AlphaFoldDB" id="A0A6D2LES8"/>
<protein>
    <submittedName>
        <fullName evidence="1">Uncharacterized protein</fullName>
    </submittedName>
</protein>
<proteinExistence type="predicted"/>
<gene>
    <name evidence="1" type="ORF">MERR_LOCUS46953</name>
</gene>
<accession>A0A6D2LES8</accession>
<keyword evidence="2" id="KW-1185">Reference proteome</keyword>